<dbReference type="KEGG" id="psab:PSAB_17190"/>
<sequence>MICFRLSWRFRFVASVFTDTRVKCLKYNYKLSKDNEEDLSHYNIEYSSFIKWNYFKKRQPYCQEKHENMSINPVKS</sequence>
<accession>X5A1Y0</accession>
<organism evidence="1 2">
    <name type="scientific">Paenibacillus sabinae T27</name>
    <dbReference type="NCBI Taxonomy" id="1268072"/>
    <lineage>
        <taxon>Bacteria</taxon>
        <taxon>Bacillati</taxon>
        <taxon>Bacillota</taxon>
        <taxon>Bacilli</taxon>
        <taxon>Bacillales</taxon>
        <taxon>Paenibacillaceae</taxon>
        <taxon>Paenibacillus</taxon>
    </lineage>
</organism>
<protein>
    <submittedName>
        <fullName evidence="1">Uncharacterized protein</fullName>
    </submittedName>
</protein>
<dbReference type="Proteomes" id="UP000019772">
    <property type="component" value="Chromosome"/>
</dbReference>
<gene>
    <name evidence="1" type="ORF">PSAB_17190</name>
</gene>
<keyword evidence="2" id="KW-1185">Reference proteome</keyword>
<evidence type="ECO:0000313" key="1">
    <source>
        <dbReference type="EMBL" id="AHV98338.1"/>
    </source>
</evidence>
<proteinExistence type="predicted"/>
<evidence type="ECO:0000313" key="2">
    <source>
        <dbReference type="Proteomes" id="UP000019772"/>
    </source>
</evidence>
<dbReference type="AlphaFoldDB" id="X5A1Y0"/>
<name>X5A1Y0_9BACL</name>
<reference evidence="1 2" key="1">
    <citation type="journal article" date="2014" name="PLoS Genet.">
        <title>Comparative Genomic Analysis of N2-Fixing and Non-N2-Fixing Paenibacillus spp.: Organization, Evolution and Expression of the Nitrogen Fixation Genes.</title>
        <authorList>
            <person name="Xie J.B."/>
            <person name="Du Z."/>
            <person name="Bai L."/>
            <person name="Tian C."/>
            <person name="Zhang Y."/>
            <person name="Xie J.Y."/>
            <person name="Wang T."/>
            <person name="Liu X."/>
            <person name="Chen X."/>
            <person name="Cheng Q."/>
            <person name="Chen S."/>
            <person name="Li J."/>
        </authorList>
    </citation>
    <scope>NUCLEOTIDE SEQUENCE [LARGE SCALE GENOMIC DNA]</scope>
    <source>
        <strain evidence="1 2">T27</strain>
    </source>
</reference>
<dbReference type="EMBL" id="CP004078">
    <property type="protein sequence ID" value="AHV98338.1"/>
    <property type="molecule type" value="Genomic_DNA"/>
</dbReference>
<dbReference type="HOGENOM" id="CLU_2651098_0_0_9"/>